<proteinExistence type="predicted"/>
<organism evidence="1">
    <name type="scientific">viral metagenome</name>
    <dbReference type="NCBI Taxonomy" id="1070528"/>
    <lineage>
        <taxon>unclassified sequences</taxon>
        <taxon>metagenomes</taxon>
        <taxon>organismal metagenomes</taxon>
    </lineage>
</organism>
<accession>A0A6M3KX43</accession>
<gene>
    <name evidence="1" type="ORF">MM415B03125_0004</name>
</gene>
<protein>
    <submittedName>
        <fullName evidence="1">Uncharacterized protein</fullName>
    </submittedName>
</protein>
<sequence length="209" mass="23952">MLIKNTSITELTEALVKVNEKYEGNVKFREIEAKNTAGTRFRLTLQVVDAKGPGHRKGFTHPWTTRSGKPYKAKRLIYACWHVHGDYFDCLFDINPKVEIRVGRQGTIYRNKTDNWEDFDMGSIMYPVKLSELCDCGNENVFEAAQIDKNLRKTNIKSVRQSDLSAECWGVQVWGKEHCKTCEFLSTGDCGGKEIRKTNRNEKGIQIPI</sequence>
<dbReference type="EMBL" id="MT142656">
    <property type="protein sequence ID" value="QJA86726.1"/>
    <property type="molecule type" value="Genomic_DNA"/>
</dbReference>
<dbReference type="AlphaFoldDB" id="A0A6M3KX43"/>
<evidence type="ECO:0000313" key="1">
    <source>
        <dbReference type="EMBL" id="QJA86726.1"/>
    </source>
</evidence>
<name>A0A6M3KX43_9ZZZZ</name>
<reference evidence="1" key="1">
    <citation type="submission" date="2020-03" db="EMBL/GenBank/DDBJ databases">
        <title>The deep terrestrial virosphere.</title>
        <authorList>
            <person name="Holmfeldt K."/>
            <person name="Nilsson E."/>
            <person name="Simone D."/>
            <person name="Lopez-Fernandez M."/>
            <person name="Wu X."/>
            <person name="de Brujin I."/>
            <person name="Lundin D."/>
            <person name="Andersson A."/>
            <person name="Bertilsson S."/>
            <person name="Dopson M."/>
        </authorList>
    </citation>
    <scope>NUCLEOTIDE SEQUENCE</scope>
    <source>
        <strain evidence="1">MM415B03125</strain>
    </source>
</reference>